<evidence type="ECO:0000313" key="2">
    <source>
        <dbReference type="Proteomes" id="UP000234881"/>
    </source>
</evidence>
<proteinExistence type="predicted"/>
<dbReference type="Proteomes" id="UP000234881">
    <property type="component" value="Unassembled WGS sequence"/>
</dbReference>
<protein>
    <submittedName>
        <fullName evidence="1">Uncharacterized protein</fullName>
    </submittedName>
</protein>
<dbReference type="AlphaFoldDB" id="A0A2N5XQ24"/>
<name>A0A2N5XQ24_9HYPH</name>
<reference evidence="1 2" key="1">
    <citation type="submission" date="2018-01" db="EMBL/GenBank/DDBJ databases">
        <title>The draft genome sequence of Cohaesibacter sp. H1304.</title>
        <authorList>
            <person name="Wang N.-N."/>
            <person name="Du Z.-J."/>
        </authorList>
    </citation>
    <scope>NUCLEOTIDE SEQUENCE [LARGE SCALE GENOMIC DNA]</scope>
    <source>
        <strain evidence="1 2">H1304</strain>
    </source>
</reference>
<dbReference type="EMBL" id="PKUQ01000025">
    <property type="protein sequence ID" value="PLW76593.1"/>
    <property type="molecule type" value="Genomic_DNA"/>
</dbReference>
<gene>
    <name evidence="1" type="ORF">C0081_13880</name>
</gene>
<evidence type="ECO:0000313" key="1">
    <source>
        <dbReference type="EMBL" id="PLW76593.1"/>
    </source>
</evidence>
<sequence>MTRSIIIIIEVNRRLQQCWIGSYAAISSDAKPVLAIKPHLPAVWMNKSIATGGSTSCLLSNHALAVAIALTLRMLSP</sequence>
<dbReference type="RefSeq" id="WP_101534445.1">
    <property type="nucleotide sequence ID" value="NZ_PKUQ01000025.1"/>
</dbReference>
<keyword evidence="2" id="KW-1185">Reference proteome</keyword>
<organism evidence="1 2">
    <name type="scientific">Cohaesibacter celericrescens</name>
    <dbReference type="NCBI Taxonomy" id="2067669"/>
    <lineage>
        <taxon>Bacteria</taxon>
        <taxon>Pseudomonadati</taxon>
        <taxon>Pseudomonadota</taxon>
        <taxon>Alphaproteobacteria</taxon>
        <taxon>Hyphomicrobiales</taxon>
        <taxon>Cohaesibacteraceae</taxon>
    </lineage>
</organism>
<accession>A0A2N5XQ24</accession>
<comment type="caution">
    <text evidence="1">The sequence shown here is derived from an EMBL/GenBank/DDBJ whole genome shotgun (WGS) entry which is preliminary data.</text>
</comment>